<accession>A0ABS9BCX7</accession>
<protein>
    <recommendedName>
        <fullName evidence="4">Photosynthesis system II assembly factor Ycf48/Hcf136-like domain-containing protein</fullName>
    </recommendedName>
</protein>
<sequence>MKKMMSRFWHTLSITSGAIIGLGIASVAAAAEDVLPALEYDLTGARLLKVNSSQLFESTNGGDSWQAIPLPEAVRTGQLVVAPAAAEQTLYIAGPSIGVQRSDDNGDSWYRVDEGLPSRNVIAFSAHRHQVETLYAKIADDGIYQSDDAGESWRKKDSGPVQPVRRLVHSDMEGSMQTGWLYAVSDDAVRLSMDCFCGWRPTGELDADTVYDVAYEFDEPERVYVATDRGLWVSDNGGKAWLRIEGDAPELVAITLAPEGTLYGLDRVGELVRSNDQGRNWRAIPDA</sequence>
<feature type="signal peptide" evidence="1">
    <location>
        <begin position="1"/>
        <end position="30"/>
    </location>
</feature>
<keyword evidence="3" id="KW-1185">Reference proteome</keyword>
<reference evidence="2 3" key="1">
    <citation type="journal article" date="2021" name="Front. Microbiol.">
        <title>Aerobic Denitrification and Heterotrophic Sulfur Oxidation in the Genus Halomonas Revealed by Six Novel Species Characterizations and Genome-Based Analysis.</title>
        <authorList>
            <person name="Wang L."/>
            <person name="Shao Z."/>
        </authorList>
    </citation>
    <scope>NUCLEOTIDE SEQUENCE [LARGE SCALE GENOMIC DNA]</scope>
    <source>
        <strain evidence="2 3">MCCC 1A05748</strain>
    </source>
</reference>
<dbReference type="PANTHER" id="PTHR43739:SF5">
    <property type="entry name" value="EXO-ALPHA-SIALIDASE"/>
    <property type="match status" value="1"/>
</dbReference>
<dbReference type="InterPro" id="IPR052025">
    <property type="entry name" value="Xyloglucanase_GH74"/>
</dbReference>
<proteinExistence type="predicted"/>
<dbReference type="Proteomes" id="UP001320154">
    <property type="component" value="Unassembled WGS sequence"/>
</dbReference>
<dbReference type="SUPFAM" id="SSF50939">
    <property type="entry name" value="Sialidases"/>
    <property type="match status" value="1"/>
</dbReference>
<organism evidence="2 3">
    <name type="scientific">Billgrantia desiderata</name>
    <dbReference type="NCBI Taxonomy" id="52021"/>
    <lineage>
        <taxon>Bacteria</taxon>
        <taxon>Pseudomonadati</taxon>
        <taxon>Pseudomonadota</taxon>
        <taxon>Gammaproteobacteria</taxon>
        <taxon>Oceanospirillales</taxon>
        <taxon>Halomonadaceae</taxon>
        <taxon>Billgrantia</taxon>
    </lineage>
</organism>
<feature type="chain" id="PRO_5046505290" description="Photosynthesis system II assembly factor Ycf48/Hcf136-like domain-containing protein" evidence="1">
    <location>
        <begin position="31"/>
        <end position="287"/>
    </location>
</feature>
<evidence type="ECO:0008006" key="4">
    <source>
        <dbReference type="Google" id="ProtNLM"/>
    </source>
</evidence>
<gene>
    <name evidence="2" type="ORF">HOP60_23210</name>
</gene>
<keyword evidence="1" id="KW-0732">Signal</keyword>
<dbReference type="Gene3D" id="2.130.10.10">
    <property type="entry name" value="YVTN repeat-like/Quinoprotein amine dehydrogenase"/>
    <property type="match status" value="2"/>
</dbReference>
<dbReference type="PANTHER" id="PTHR43739">
    <property type="entry name" value="XYLOGLUCANASE (EUROFUNG)"/>
    <property type="match status" value="1"/>
</dbReference>
<evidence type="ECO:0000256" key="1">
    <source>
        <dbReference type="SAM" id="SignalP"/>
    </source>
</evidence>
<dbReference type="RefSeq" id="WP_086509365.1">
    <property type="nucleotide sequence ID" value="NZ_FNVC01000015.1"/>
</dbReference>
<dbReference type="EMBL" id="JABFTQ010000030">
    <property type="protein sequence ID" value="MCE8049618.1"/>
    <property type="molecule type" value="Genomic_DNA"/>
</dbReference>
<comment type="caution">
    <text evidence="2">The sequence shown here is derived from an EMBL/GenBank/DDBJ whole genome shotgun (WGS) entry which is preliminary data.</text>
</comment>
<dbReference type="InterPro" id="IPR015943">
    <property type="entry name" value="WD40/YVTN_repeat-like_dom_sf"/>
</dbReference>
<evidence type="ECO:0000313" key="2">
    <source>
        <dbReference type="EMBL" id="MCE8049618.1"/>
    </source>
</evidence>
<name>A0ABS9BCX7_9GAMM</name>
<dbReference type="InterPro" id="IPR036278">
    <property type="entry name" value="Sialidase_sf"/>
</dbReference>
<evidence type="ECO:0000313" key="3">
    <source>
        <dbReference type="Proteomes" id="UP001320154"/>
    </source>
</evidence>